<evidence type="ECO:0000256" key="3">
    <source>
        <dbReference type="ARBA" id="ARBA00022840"/>
    </source>
</evidence>
<keyword evidence="1" id="KW-0813">Transport</keyword>
<dbReference type="PROSITE" id="PS50893">
    <property type="entry name" value="ABC_TRANSPORTER_2"/>
    <property type="match status" value="1"/>
</dbReference>
<dbReference type="GO" id="GO:0005524">
    <property type="term" value="F:ATP binding"/>
    <property type="evidence" value="ECO:0007669"/>
    <property type="project" value="UniProtKB-KW"/>
</dbReference>
<feature type="domain" description="ABC transporter" evidence="4">
    <location>
        <begin position="2"/>
        <end position="227"/>
    </location>
</feature>
<dbReference type="SMART" id="SM00382">
    <property type="entry name" value="AAA"/>
    <property type="match status" value="1"/>
</dbReference>
<dbReference type="PANTHER" id="PTHR42939">
    <property type="entry name" value="ABC TRANSPORTER ATP-BINDING PROTEIN ALBC-RELATED"/>
    <property type="match status" value="1"/>
</dbReference>
<keyword evidence="3 5" id="KW-0067">ATP-binding</keyword>
<dbReference type="GO" id="GO:0016887">
    <property type="term" value="F:ATP hydrolysis activity"/>
    <property type="evidence" value="ECO:0007669"/>
    <property type="project" value="InterPro"/>
</dbReference>
<evidence type="ECO:0000313" key="5">
    <source>
        <dbReference type="EMBL" id="RXF69073.1"/>
    </source>
</evidence>
<dbReference type="InterPro" id="IPR027417">
    <property type="entry name" value="P-loop_NTPase"/>
</dbReference>
<reference evidence="5 6" key="1">
    <citation type="submission" date="2018-12" db="EMBL/GenBank/DDBJ databases">
        <title>The Draft Genome Sequence of the Soil Bacterium Pedobacter tournemirensis R1.</title>
        <authorList>
            <person name="He J."/>
        </authorList>
    </citation>
    <scope>NUCLEOTIDE SEQUENCE [LARGE SCALE GENOMIC DNA]</scope>
    <source>
        <strain evidence="5 6">R1</strain>
    </source>
</reference>
<dbReference type="InterPro" id="IPR003593">
    <property type="entry name" value="AAA+_ATPase"/>
</dbReference>
<dbReference type="Proteomes" id="UP000290848">
    <property type="component" value="Unassembled WGS sequence"/>
</dbReference>
<dbReference type="Pfam" id="PF00005">
    <property type="entry name" value="ABC_tran"/>
    <property type="match status" value="1"/>
</dbReference>
<protein>
    <submittedName>
        <fullName evidence="5">ABC transporter ATP-binding protein</fullName>
    </submittedName>
</protein>
<dbReference type="InterPro" id="IPR051782">
    <property type="entry name" value="ABC_Transporter_VariousFunc"/>
</dbReference>
<evidence type="ECO:0000259" key="4">
    <source>
        <dbReference type="PROSITE" id="PS50893"/>
    </source>
</evidence>
<dbReference type="RefSeq" id="WP_128769881.1">
    <property type="nucleotide sequence ID" value="NZ_RXOC01000008.1"/>
</dbReference>
<dbReference type="Gene3D" id="3.40.50.300">
    <property type="entry name" value="P-loop containing nucleotide triphosphate hydrolases"/>
    <property type="match status" value="1"/>
</dbReference>
<evidence type="ECO:0000256" key="1">
    <source>
        <dbReference type="ARBA" id="ARBA00022448"/>
    </source>
</evidence>
<organism evidence="5 6">
    <name type="scientific">Arcticibacter tournemirensis</name>
    <dbReference type="NCBI Taxonomy" id="699437"/>
    <lineage>
        <taxon>Bacteria</taxon>
        <taxon>Pseudomonadati</taxon>
        <taxon>Bacteroidota</taxon>
        <taxon>Sphingobacteriia</taxon>
        <taxon>Sphingobacteriales</taxon>
        <taxon>Sphingobacteriaceae</taxon>
        <taxon>Arcticibacter</taxon>
    </lineage>
</organism>
<proteinExistence type="predicted"/>
<dbReference type="EMBL" id="RXOC01000008">
    <property type="protein sequence ID" value="RXF69073.1"/>
    <property type="molecule type" value="Genomic_DNA"/>
</dbReference>
<keyword evidence="2" id="KW-0547">Nucleotide-binding</keyword>
<evidence type="ECO:0000256" key="2">
    <source>
        <dbReference type="ARBA" id="ARBA00022741"/>
    </source>
</evidence>
<comment type="caution">
    <text evidence="5">The sequence shown here is derived from an EMBL/GenBank/DDBJ whole genome shotgun (WGS) entry which is preliminary data.</text>
</comment>
<dbReference type="AlphaFoldDB" id="A0A4Q0M858"/>
<sequence length="283" mass="31661">MIEIANLTFSYSKKKMLFENLNLSLKPGHIYGLLGKNGAGKSTLLKNITGLAFPKGGSCRIKGIDSSQRMPTVLEDLYFVPEEIYVPAVSIKQYVKDTALFYPKFDSWLFEKYLEEFEVPLNGVLTKLSFGQQKKALISFGLACCTSLLIMDEPTNGLDIPSKAQFRKIVASALGEEQCIIISTHQVRDLDNLIDAILVLHNGRIILNKNLDEISERVSFRVLREEEAAGALYYENTVKGLEGIVQNKNGWSSRVDMELLFNSVTAGNHDVLTLINKSDEQFI</sequence>
<dbReference type="PANTHER" id="PTHR42939:SF1">
    <property type="entry name" value="ABC TRANSPORTER ATP-BINDING PROTEIN ALBC-RELATED"/>
    <property type="match status" value="1"/>
</dbReference>
<dbReference type="CDD" id="cd03230">
    <property type="entry name" value="ABC_DR_subfamily_A"/>
    <property type="match status" value="1"/>
</dbReference>
<name>A0A4Q0M858_9SPHI</name>
<dbReference type="InterPro" id="IPR003439">
    <property type="entry name" value="ABC_transporter-like_ATP-bd"/>
</dbReference>
<evidence type="ECO:0000313" key="6">
    <source>
        <dbReference type="Proteomes" id="UP000290848"/>
    </source>
</evidence>
<gene>
    <name evidence="5" type="ORF">EKH83_13030</name>
</gene>
<dbReference type="SUPFAM" id="SSF52540">
    <property type="entry name" value="P-loop containing nucleoside triphosphate hydrolases"/>
    <property type="match status" value="1"/>
</dbReference>
<accession>A0A4Q0M858</accession>